<feature type="transmembrane region" description="Helical" evidence="2">
    <location>
        <begin position="76"/>
        <end position="95"/>
    </location>
</feature>
<feature type="transmembrane region" description="Helical" evidence="2">
    <location>
        <begin position="172"/>
        <end position="191"/>
    </location>
</feature>
<dbReference type="HOGENOM" id="CLU_780319_0_0_0"/>
<accession>A0A059XSN8</accession>
<reference evidence="4 5" key="2">
    <citation type="journal article" date="2015" name="Biomed. Res. Int.">
        <title>Effects of Arsenite Resistance on the Growth and Functional Gene Expression of Leptospirillum ferriphilum and Acidithiobacillus thiooxidans in Pure Culture and Coculture.</title>
        <authorList>
            <person name="Jiang H."/>
            <person name="Liang Y."/>
            <person name="Yin H."/>
            <person name="Xiao Y."/>
            <person name="Guo X."/>
            <person name="Xu Y."/>
            <person name="Hu Q."/>
            <person name="Liu H."/>
            <person name="Liu X."/>
        </authorList>
    </citation>
    <scope>NUCLEOTIDE SEQUENCE [LARGE SCALE GENOMIC DNA]</scope>
    <source>
        <strain evidence="4 5">YSK</strain>
    </source>
</reference>
<dbReference type="OrthoDB" id="9813602at2"/>
<evidence type="ECO:0000256" key="1">
    <source>
        <dbReference type="SAM" id="MobiDB-lite"/>
    </source>
</evidence>
<dbReference type="KEGG" id="lfp:Y981_02485"/>
<evidence type="ECO:0000313" key="5">
    <source>
        <dbReference type="Proteomes" id="UP000027059"/>
    </source>
</evidence>
<dbReference type="EMBL" id="CP007243">
    <property type="protein sequence ID" value="AIA30085.1"/>
    <property type="molecule type" value="Genomic_DNA"/>
</dbReference>
<evidence type="ECO:0000256" key="2">
    <source>
        <dbReference type="SAM" id="Phobius"/>
    </source>
</evidence>
<reference evidence="5" key="1">
    <citation type="submission" date="2014-02" db="EMBL/GenBank/DDBJ databases">
        <title>Complete genome sequence and comparative genomic analysis of the nitrogen-fixing bacterium Leptospirillum ferriphilum YSK.</title>
        <authorList>
            <person name="Guo X."/>
            <person name="Yin H."/>
            <person name="Liang Y."/>
            <person name="Hu Q."/>
            <person name="Ma L."/>
            <person name="Xiao Y."/>
            <person name="Zhang X."/>
            <person name="Qiu G."/>
            <person name="Liu X."/>
        </authorList>
    </citation>
    <scope>NUCLEOTIDE SEQUENCE [LARGE SCALE GENOMIC DNA]</scope>
    <source>
        <strain evidence="5">YSK</strain>
    </source>
</reference>
<keyword evidence="2" id="KW-0472">Membrane</keyword>
<evidence type="ECO:0000259" key="3">
    <source>
        <dbReference type="Pfam" id="PF13091"/>
    </source>
</evidence>
<keyword evidence="2" id="KW-1133">Transmembrane helix</keyword>
<dbReference type="Proteomes" id="UP000027059">
    <property type="component" value="Chromosome"/>
</dbReference>
<dbReference type="SUPFAM" id="SSF56024">
    <property type="entry name" value="Phospholipase D/nuclease"/>
    <property type="match status" value="1"/>
</dbReference>
<keyword evidence="2" id="KW-0812">Transmembrane</keyword>
<protein>
    <recommendedName>
        <fullName evidence="3">Phospholipase D-like domain-containing protein</fullName>
    </recommendedName>
</protein>
<gene>
    <name evidence="4" type="ORF">Y981_02485</name>
</gene>
<sequence>MADSSLHPDSEQISSPRDRHTDTEFQDPEVLYRNEQFVMTQIGVSFAMILGMTFGMSGLTIAFMSDQVKGLEVVGWGMIIFTLSSLLHLLVSRVWSGHIETKSITRNGYLLVLSLLCATVYLYALFSDTVYVFMGFIAANVYFPLFGRFILSIEPPPPPLRQGGFNITPFSRVALAAIVLLGIIIGMGVGMSSSGSQSTGRGLFARKIIVRKIEHSRKSIHMIVFRFIKPYRILEALSEKAHSGVKVEVLAMPDTFKEDPSSLATLQSAGIPVRILPPDTPKWLRPYTIIDSRILLQGSKGWADTPVPFQKQLSVQSSMLLFERIRRMDFNFRVFWEHSHPISPLHSAANLPLPR</sequence>
<dbReference type="Pfam" id="PF13091">
    <property type="entry name" value="PLDc_2"/>
    <property type="match status" value="1"/>
</dbReference>
<feature type="transmembrane region" description="Helical" evidence="2">
    <location>
        <begin position="107"/>
        <end position="124"/>
    </location>
</feature>
<feature type="transmembrane region" description="Helical" evidence="2">
    <location>
        <begin position="130"/>
        <end position="151"/>
    </location>
</feature>
<name>A0A059XSN8_9BACT</name>
<dbReference type="AlphaFoldDB" id="A0A059XSN8"/>
<dbReference type="InterPro" id="IPR025202">
    <property type="entry name" value="PLD-like_dom"/>
</dbReference>
<evidence type="ECO:0000313" key="4">
    <source>
        <dbReference type="EMBL" id="AIA30085.1"/>
    </source>
</evidence>
<dbReference type="RefSeq" id="WP_038504561.1">
    <property type="nucleotide sequence ID" value="NZ_CP007243.1"/>
</dbReference>
<dbReference type="Gene3D" id="3.30.870.10">
    <property type="entry name" value="Endonuclease Chain A"/>
    <property type="match status" value="1"/>
</dbReference>
<feature type="compositionally biased region" description="Basic and acidic residues" evidence="1">
    <location>
        <begin position="1"/>
        <end position="23"/>
    </location>
</feature>
<feature type="region of interest" description="Disordered" evidence="1">
    <location>
        <begin position="1"/>
        <end position="25"/>
    </location>
</feature>
<feature type="transmembrane region" description="Helical" evidence="2">
    <location>
        <begin position="42"/>
        <end position="64"/>
    </location>
</feature>
<proteinExistence type="predicted"/>
<keyword evidence="5" id="KW-1185">Reference proteome</keyword>
<organism evidence="4 5">
    <name type="scientific">Leptospirillum ferriphilum YSK</name>
    <dbReference type="NCBI Taxonomy" id="1441628"/>
    <lineage>
        <taxon>Bacteria</taxon>
        <taxon>Pseudomonadati</taxon>
        <taxon>Nitrospirota</taxon>
        <taxon>Nitrospiria</taxon>
        <taxon>Nitrospirales</taxon>
        <taxon>Nitrospiraceae</taxon>
        <taxon>Leptospirillum</taxon>
    </lineage>
</organism>
<feature type="domain" description="Phospholipase D-like" evidence="3">
    <location>
        <begin position="209"/>
        <end position="303"/>
    </location>
</feature>